<dbReference type="EC" id="6.3.2.12" evidence="5"/>
<dbReference type="EC" id="6.3.2.17" evidence="6"/>
<evidence type="ECO:0000256" key="7">
    <source>
        <dbReference type="ARBA" id="ARBA00019357"/>
    </source>
</evidence>
<evidence type="ECO:0000256" key="11">
    <source>
        <dbReference type="ARBA" id="ARBA00022840"/>
    </source>
</evidence>
<dbReference type="InterPro" id="IPR001645">
    <property type="entry name" value="Folylpolyglutamate_synth"/>
</dbReference>
<keyword evidence="8 23" id="KW-0436">Ligase</keyword>
<feature type="domain" description="Mur ligase C-terminal" evidence="21">
    <location>
        <begin position="343"/>
        <end position="471"/>
    </location>
</feature>
<evidence type="ECO:0000256" key="17">
    <source>
        <dbReference type="ARBA" id="ARBA00047493"/>
    </source>
</evidence>
<dbReference type="InterPro" id="IPR004101">
    <property type="entry name" value="Mur_ligase_C"/>
</dbReference>
<dbReference type="Proteomes" id="UP001500840">
    <property type="component" value="Unassembled WGS sequence"/>
</dbReference>
<dbReference type="InterPro" id="IPR013221">
    <property type="entry name" value="Mur_ligase_cen"/>
</dbReference>
<evidence type="ECO:0000313" key="24">
    <source>
        <dbReference type="Proteomes" id="UP001500840"/>
    </source>
</evidence>
<evidence type="ECO:0000256" key="3">
    <source>
        <dbReference type="ARBA" id="ARBA00005150"/>
    </source>
</evidence>
<evidence type="ECO:0000256" key="13">
    <source>
        <dbReference type="ARBA" id="ARBA00022909"/>
    </source>
</evidence>
<evidence type="ECO:0000256" key="19">
    <source>
        <dbReference type="ARBA" id="ARBA00049035"/>
    </source>
</evidence>
<accession>A0ABP8NFQ0</accession>
<gene>
    <name evidence="23" type="ORF">GCM10023156_51340</name>
</gene>
<comment type="catalytic activity">
    <reaction evidence="18">
        <text>10-formyltetrahydrofolyl-(gamma-L-Glu)(n) + L-glutamate + ATP = 10-formyltetrahydrofolyl-(gamma-L-Glu)(n+1) + ADP + phosphate + H(+)</text>
        <dbReference type="Rhea" id="RHEA:51904"/>
        <dbReference type="Rhea" id="RHEA-COMP:13088"/>
        <dbReference type="Rhea" id="RHEA-COMP:14300"/>
        <dbReference type="ChEBI" id="CHEBI:15378"/>
        <dbReference type="ChEBI" id="CHEBI:29985"/>
        <dbReference type="ChEBI" id="CHEBI:30616"/>
        <dbReference type="ChEBI" id="CHEBI:43474"/>
        <dbReference type="ChEBI" id="CHEBI:134413"/>
        <dbReference type="ChEBI" id="CHEBI:456216"/>
        <dbReference type="EC" id="6.3.2.17"/>
    </reaction>
</comment>
<comment type="similarity">
    <text evidence="4">Belongs to the folylpolyglutamate synthase family.</text>
</comment>
<evidence type="ECO:0000256" key="15">
    <source>
        <dbReference type="ARBA" id="ARBA00030592"/>
    </source>
</evidence>
<keyword evidence="10" id="KW-0547">Nucleotide-binding</keyword>
<dbReference type="Pfam" id="PF08245">
    <property type="entry name" value="Mur_ligase_M"/>
    <property type="match status" value="1"/>
</dbReference>
<comment type="catalytic activity">
    <reaction evidence="17">
        <text>(6S)-5,6,7,8-tetrahydrofolyl-(gamma-L-Glu)(n) + L-glutamate + ATP = (6S)-5,6,7,8-tetrahydrofolyl-(gamma-L-Glu)(n+1) + ADP + phosphate + H(+)</text>
        <dbReference type="Rhea" id="RHEA:10580"/>
        <dbReference type="Rhea" id="RHEA-COMP:14738"/>
        <dbReference type="Rhea" id="RHEA-COMP:14740"/>
        <dbReference type="ChEBI" id="CHEBI:15378"/>
        <dbReference type="ChEBI" id="CHEBI:29985"/>
        <dbReference type="ChEBI" id="CHEBI:30616"/>
        <dbReference type="ChEBI" id="CHEBI:43474"/>
        <dbReference type="ChEBI" id="CHEBI:141005"/>
        <dbReference type="ChEBI" id="CHEBI:456216"/>
        <dbReference type="EC" id="6.3.2.17"/>
    </reaction>
</comment>
<dbReference type="NCBIfam" id="TIGR01499">
    <property type="entry name" value="folC"/>
    <property type="match status" value="1"/>
</dbReference>
<evidence type="ECO:0000256" key="2">
    <source>
        <dbReference type="ARBA" id="ARBA00004799"/>
    </source>
</evidence>
<evidence type="ECO:0000259" key="22">
    <source>
        <dbReference type="Pfam" id="PF08245"/>
    </source>
</evidence>
<protein>
    <recommendedName>
        <fullName evidence="7">Dihydrofolate synthase/folylpolyglutamate synthase</fullName>
        <ecNumber evidence="5">6.3.2.12</ecNumber>
        <ecNumber evidence="6">6.3.2.17</ecNumber>
    </recommendedName>
    <alternativeName>
        <fullName evidence="16">Folylpoly-gamma-glutamate synthetase-dihydrofolate synthetase</fullName>
    </alternativeName>
    <alternativeName>
        <fullName evidence="14">Folylpolyglutamate synthetase</fullName>
    </alternativeName>
    <alternativeName>
        <fullName evidence="15">Tetrahydrofolylpolyglutamate synthase</fullName>
    </alternativeName>
</protein>
<dbReference type="Pfam" id="PF02875">
    <property type="entry name" value="Mur_ligase_C"/>
    <property type="match status" value="1"/>
</dbReference>
<organism evidence="23 24">
    <name type="scientific">Novipirellula rosea</name>
    <dbReference type="NCBI Taxonomy" id="1031540"/>
    <lineage>
        <taxon>Bacteria</taxon>
        <taxon>Pseudomonadati</taxon>
        <taxon>Planctomycetota</taxon>
        <taxon>Planctomycetia</taxon>
        <taxon>Pirellulales</taxon>
        <taxon>Pirellulaceae</taxon>
        <taxon>Novipirellula</taxon>
    </lineage>
</organism>
<dbReference type="Gene3D" id="3.40.1190.10">
    <property type="entry name" value="Mur-like, catalytic domain"/>
    <property type="match status" value="1"/>
</dbReference>
<evidence type="ECO:0000256" key="4">
    <source>
        <dbReference type="ARBA" id="ARBA00008276"/>
    </source>
</evidence>
<dbReference type="SUPFAM" id="SSF53623">
    <property type="entry name" value="MurD-like peptide ligases, catalytic domain"/>
    <property type="match status" value="1"/>
</dbReference>
<dbReference type="InterPro" id="IPR036565">
    <property type="entry name" value="Mur-like_cat_sf"/>
</dbReference>
<feature type="domain" description="Mur ligase central" evidence="22">
    <location>
        <begin position="63"/>
        <end position="316"/>
    </location>
</feature>
<evidence type="ECO:0000256" key="6">
    <source>
        <dbReference type="ARBA" id="ARBA00013025"/>
    </source>
</evidence>
<keyword evidence="12" id="KW-0460">Magnesium</keyword>
<keyword evidence="13" id="KW-0289">Folate biosynthesis</keyword>
<evidence type="ECO:0000256" key="12">
    <source>
        <dbReference type="ARBA" id="ARBA00022842"/>
    </source>
</evidence>
<comment type="catalytic activity">
    <reaction evidence="20">
        <text>7,8-dihydropteroate + L-glutamate + ATP = 7,8-dihydrofolate + ADP + phosphate + H(+)</text>
        <dbReference type="Rhea" id="RHEA:23584"/>
        <dbReference type="ChEBI" id="CHEBI:15378"/>
        <dbReference type="ChEBI" id="CHEBI:17839"/>
        <dbReference type="ChEBI" id="CHEBI:29985"/>
        <dbReference type="ChEBI" id="CHEBI:30616"/>
        <dbReference type="ChEBI" id="CHEBI:43474"/>
        <dbReference type="ChEBI" id="CHEBI:57451"/>
        <dbReference type="ChEBI" id="CHEBI:456216"/>
        <dbReference type="EC" id="6.3.2.12"/>
    </reaction>
</comment>
<dbReference type="InterPro" id="IPR018109">
    <property type="entry name" value="Folylpolyglutamate_synth_CS"/>
</dbReference>
<keyword evidence="11" id="KW-0067">ATP-binding</keyword>
<evidence type="ECO:0000256" key="18">
    <source>
        <dbReference type="ARBA" id="ARBA00047808"/>
    </source>
</evidence>
<evidence type="ECO:0000256" key="14">
    <source>
        <dbReference type="ARBA" id="ARBA00030048"/>
    </source>
</evidence>
<comment type="catalytic activity">
    <reaction evidence="19">
        <text>(6R)-5,10-methylenetetrahydrofolyl-(gamma-L-Glu)(n) + L-glutamate + ATP = (6R)-5,10-methylenetetrahydrofolyl-(gamma-L-Glu)(n+1) + ADP + phosphate + H(+)</text>
        <dbReference type="Rhea" id="RHEA:51912"/>
        <dbReference type="Rhea" id="RHEA-COMP:13257"/>
        <dbReference type="Rhea" id="RHEA-COMP:13258"/>
        <dbReference type="ChEBI" id="CHEBI:15378"/>
        <dbReference type="ChEBI" id="CHEBI:29985"/>
        <dbReference type="ChEBI" id="CHEBI:30616"/>
        <dbReference type="ChEBI" id="CHEBI:43474"/>
        <dbReference type="ChEBI" id="CHEBI:136572"/>
        <dbReference type="ChEBI" id="CHEBI:456216"/>
        <dbReference type="EC" id="6.3.2.17"/>
    </reaction>
</comment>
<dbReference type="EMBL" id="BAABGA010000072">
    <property type="protein sequence ID" value="GAA4464672.1"/>
    <property type="molecule type" value="Genomic_DNA"/>
</dbReference>
<dbReference type="InterPro" id="IPR036615">
    <property type="entry name" value="Mur_ligase_C_dom_sf"/>
</dbReference>
<evidence type="ECO:0000313" key="23">
    <source>
        <dbReference type="EMBL" id="GAA4464672.1"/>
    </source>
</evidence>
<comment type="function">
    <text evidence="1">Functions in two distinct reactions of the de novo folate biosynthetic pathway. Catalyzes the addition of a glutamate residue to dihydropteroate (7,8-dihydropteroate or H2Pte) to form dihydrofolate (7,8-dihydrofolate monoglutamate or H2Pte-Glu). Also catalyzes successive additions of L-glutamate to tetrahydrofolate or 10-formyltetrahydrofolate or 5,10-methylenetetrahydrofolate, leading to folylpolyglutamate derivatives.</text>
</comment>
<evidence type="ECO:0000256" key="20">
    <source>
        <dbReference type="ARBA" id="ARBA00049161"/>
    </source>
</evidence>
<evidence type="ECO:0000256" key="8">
    <source>
        <dbReference type="ARBA" id="ARBA00022598"/>
    </source>
</evidence>
<dbReference type="PROSITE" id="PS01011">
    <property type="entry name" value="FOLYLPOLYGLU_SYNT_1"/>
    <property type="match status" value="1"/>
</dbReference>
<dbReference type="Gene3D" id="3.90.190.20">
    <property type="entry name" value="Mur ligase, C-terminal domain"/>
    <property type="match status" value="1"/>
</dbReference>
<dbReference type="GO" id="GO:0016874">
    <property type="term" value="F:ligase activity"/>
    <property type="evidence" value="ECO:0007669"/>
    <property type="project" value="UniProtKB-KW"/>
</dbReference>
<proteinExistence type="inferred from homology"/>
<dbReference type="SUPFAM" id="SSF53244">
    <property type="entry name" value="MurD-like peptide ligases, peptide-binding domain"/>
    <property type="match status" value="1"/>
</dbReference>
<evidence type="ECO:0000256" key="5">
    <source>
        <dbReference type="ARBA" id="ARBA00013023"/>
    </source>
</evidence>
<dbReference type="RefSeq" id="WP_345326697.1">
    <property type="nucleotide sequence ID" value="NZ_BAABGA010000072.1"/>
</dbReference>
<keyword evidence="9" id="KW-0479">Metal-binding</keyword>
<reference evidence="24" key="1">
    <citation type="journal article" date="2019" name="Int. J. Syst. Evol. Microbiol.">
        <title>The Global Catalogue of Microorganisms (GCM) 10K type strain sequencing project: providing services to taxonomists for standard genome sequencing and annotation.</title>
        <authorList>
            <consortium name="The Broad Institute Genomics Platform"/>
            <consortium name="The Broad Institute Genome Sequencing Center for Infectious Disease"/>
            <person name="Wu L."/>
            <person name="Ma J."/>
        </authorList>
    </citation>
    <scope>NUCLEOTIDE SEQUENCE [LARGE SCALE GENOMIC DNA]</scope>
    <source>
        <strain evidence="24">JCM 17759</strain>
    </source>
</reference>
<dbReference type="PANTHER" id="PTHR11136">
    <property type="entry name" value="FOLYLPOLYGLUTAMATE SYNTHASE-RELATED"/>
    <property type="match status" value="1"/>
</dbReference>
<evidence type="ECO:0000259" key="21">
    <source>
        <dbReference type="Pfam" id="PF02875"/>
    </source>
</evidence>
<evidence type="ECO:0000256" key="10">
    <source>
        <dbReference type="ARBA" id="ARBA00022741"/>
    </source>
</evidence>
<comment type="caution">
    <text evidence="23">The sequence shown here is derived from an EMBL/GenBank/DDBJ whole genome shotgun (WGS) entry which is preliminary data.</text>
</comment>
<comment type="pathway">
    <text evidence="3">Cofactor biosynthesis; tetrahydrofolylpolyglutamate biosynthesis.</text>
</comment>
<dbReference type="PANTHER" id="PTHR11136:SF0">
    <property type="entry name" value="DIHYDROFOLATE SYNTHETASE-RELATED"/>
    <property type="match status" value="1"/>
</dbReference>
<keyword evidence="24" id="KW-1185">Reference proteome</keyword>
<sequence length="490" mass="52621">MTAPGYQDSLDFLYERINYERISTTPARYPFRLRRMVELAQRIGLGDHVHANSPIPPIPLVHIAGTKGKGSTAAMVAGILSKAGYRTGLYTSPHLNELEERFQINHVPCTANEIVSLVERIRSVVEEMDQEAGSGPTFFELTTAMAMLHFQSQACDAVILEVGLGGRLDSTNVFSSSVTAITSIGLDHQHVLGNTIAEIAAEKAGIIKPKVPVVSSVVRPEAIEVIRRTAANQNAPLYQLGETYQPGETTAPAGESRAAAVQSAGDFTISIEPNSDWGSKLCYQGRTAPLRDSHEVALAMEGDHQARNAAVAIAVADLLAESGLSIPETAFASGLASLNCTARIERFNLDDGVIAIVDAAHNEDSVAALIKTINDRLPDREITIVFGTSRDKSAEPMLAALAPKAKHLVLTKYSGNPRYREPDEMLAMVPKTDCSSTDRPHTHVIPDAIDACRRGRELASPGGALVICGSFFLAAEAREWILGLQRPGTA</sequence>
<evidence type="ECO:0000256" key="9">
    <source>
        <dbReference type="ARBA" id="ARBA00022723"/>
    </source>
</evidence>
<name>A0ABP8NFQ0_9BACT</name>
<evidence type="ECO:0000256" key="1">
    <source>
        <dbReference type="ARBA" id="ARBA00002714"/>
    </source>
</evidence>
<comment type="pathway">
    <text evidence="2">Cofactor biosynthesis; tetrahydrofolate biosynthesis; 7,8-dihydrofolate from 2-amino-4-hydroxy-6-hydroxymethyl-7,8-dihydropteridine diphosphate and 4-aminobenzoate: step 2/2.</text>
</comment>
<evidence type="ECO:0000256" key="16">
    <source>
        <dbReference type="ARBA" id="ARBA00032510"/>
    </source>
</evidence>